<dbReference type="RefSeq" id="WP_090926807.1">
    <property type="nucleotide sequence ID" value="NZ_FOTY01000010.1"/>
</dbReference>
<evidence type="ECO:0000256" key="13">
    <source>
        <dbReference type="HAMAP-Rule" id="MF_00394"/>
    </source>
</evidence>
<dbReference type="GO" id="GO:0046168">
    <property type="term" value="P:glycerol-3-phosphate catabolic process"/>
    <property type="evidence" value="ECO:0007669"/>
    <property type="project" value="InterPro"/>
</dbReference>
<sequence length="360" mass="39271">MAEKVAVIGAGSWGSALASVLADNGQDVRLWTRREDQAEEMNQHHTNEHYLPGFHLPGTVQAFTDLRTCTEDAGYILLVVPAKAVREMMKDLRSFLSEEAVLIHASKGIEPGTSKRISEVMEEELTGTAANHIVVLSGPSHAEEVCEKQPTTVTVSSSHKPSAEKVQGLFMNNYFRVYTNQDIIGVEIGGALKNIIALGIGMTDGLGFGDNAKAAFMTRGLAEISRLGVTLGASPLTFNGLSGLGDLIVTCFSRHSRNRRAGDKLGRGAHLDDVLEEMGMVVEGVRTTKAVHGLAQAQNVEMPITEALYDVLFEGTKPEESVRQLMARERKHEEENMSLLLDPDFQRKWDDTSQGPWTNG</sequence>
<feature type="domain" description="Glycerol-3-phosphate dehydrogenase NAD-dependent C-terminal" evidence="19">
    <location>
        <begin position="182"/>
        <end position="322"/>
    </location>
</feature>
<dbReference type="Gene3D" id="3.40.50.720">
    <property type="entry name" value="NAD(P)-binding Rossmann-like Domain"/>
    <property type="match status" value="1"/>
</dbReference>
<feature type="binding site" evidence="16">
    <location>
        <position position="142"/>
    </location>
    <ligand>
        <name>NAD(+)</name>
        <dbReference type="ChEBI" id="CHEBI:57540"/>
    </ligand>
</feature>
<feature type="domain" description="Glycerol-3-phosphate dehydrogenase NAD-dependent N-terminal" evidence="18">
    <location>
        <begin position="4"/>
        <end position="160"/>
    </location>
</feature>
<accession>A0A1I4M4L8</accession>
<evidence type="ECO:0000256" key="3">
    <source>
        <dbReference type="ARBA" id="ARBA00022857"/>
    </source>
</evidence>
<dbReference type="GO" id="GO:0005975">
    <property type="term" value="P:carbohydrate metabolic process"/>
    <property type="evidence" value="ECO:0007669"/>
    <property type="project" value="InterPro"/>
</dbReference>
<dbReference type="Pfam" id="PF01210">
    <property type="entry name" value="NAD_Gly3P_dh_N"/>
    <property type="match status" value="1"/>
</dbReference>
<evidence type="ECO:0000256" key="15">
    <source>
        <dbReference type="PIRSR" id="PIRSR000114-2"/>
    </source>
</evidence>
<comment type="pathway">
    <text evidence="13">Membrane lipid metabolism; glycerophospholipid metabolism.</text>
</comment>
<feature type="binding site" evidence="13">
    <location>
        <position position="34"/>
    </location>
    <ligand>
        <name>NADPH</name>
        <dbReference type="ChEBI" id="CHEBI:57783"/>
    </ligand>
</feature>
<evidence type="ECO:0000256" key="6">
    <source>
        <dbReference type="ARBA" id="ARBA00023098"/>
    </source>
</evidence>
<feature type="binding site" evidence="13">
    <location>
        <position position="281"/>
    </location>
    <ligand>
        <name>NADPH</name>
        <dbReference type="ChEBI" id="CHEBI:57783"/>
    </ligand>
</feature>
<keyword evidence="13" id="KW-0547">Nucleotide-binding</keyword>
<feature type="binding site" evidence="13">
    <location>
        <position position="257"/>
    </location>
    <ligand>
        <name>sn-glycerol 3-phosphate</name>
        <dbReference type="ChEBI" id="CHEBI:57597"/>
    </ligand>
</feature>
<comment type="subcellular location">
    <subcellularLocation>
        <location evidence="13">Cytoplasm</location>
    </subcellularLocation>
</comment>
<dbReference type="PANTHER" id="PTHR11728">
    <property type="entry name" value="GLYCEROL-3-PHOSPHATE DEHYDROGENASE"/>
    <property type="match status" value="1"/>
</dbReference>
<dbReference type="GO" id="GO:0046167">
    <property type="term" value="P:glycerol-3-phosphate biosynthetic process"/>
    <property type="evidence" value="ECO:0007669"/>
    <property type="project" value="UniProtKB-UniRule"/>
</dbReference>
<evidence type="ECO:0000256" key="5">
    <source>
        <dbReference type="ARBA" id="ARBA00023027"/>
    </source>
</evidence>
<keyword evidence="7 13" id="KW-0594">Phospholipid biosynthesis</keyword>
<keyword evidence="8 13" id="KW-1208">Phospholipid metabolism</keyword>
<dbReference type="FunFam" id="3.40.50.720:FF:000019">
    <property type="entry name" value="Glycerol-3-phosphate dehydrogenase [NAD(P)+]"/>
    <property type="match status" value="1"/>
</dbReference>
<dbReference type="GO" id="GO:0005829">
    <property type="term" value="C:cytosol"/>
    <property type="evidence" value="ECO:0007669"/>
    <property type="project" value="TreeGrafter"/>
</dbReference>
<keyword evidence="4 13" id="KW-0560">Oxidoreductase</keyword>
<keyword evidence="13" id="KW-0963">Cytoplasm</keyword>
<protein>
    <recommendedName>
        <fullName evidence="11 13">Glycerol-3-phosphate dehydrogenase [NAD(P)+]</fullName>
        <ecNumber evidence="10 13">1.1.1.94</ecNumber>
    </recommendedName>
    <alternativeName>
        <fullName evidence="13">NAD(P)(+)-dependent glycerol-3-phosphate dehydrogenase</fullName>
    </alternativeName>
    <alternativeName>
        <fullName evidence="12 13">NAD(P)H-dependent dihydroxyacetone-phosphate reductase</fullName>
    </alternativeName>
</protein>
<dbReference type="EC" id="1.1.1.94" evidence="10 13"/>
<evidence type="ECO:0000256" key="14">
    <source>
        <dbReference type="PIRSR" id="PIRSR000114-1"/>
    </source>
</evidence>
<dbReference type="OrthoDB" id="9812273at2"/>
<feature type="binding site" evidence="13">
    <location>
        <position position="12"/>
    </location>
    <ligand>
        <name>NADPH</name>
        <dbReference type="ChEBI" id="CHEBI:57783"/>
    </ligand>
</feature>
<evidence type="ECO:0000256" key="12">
    <source>
        <dbReference type="ARBA" id="ARBA00080511"/>
    </source>
</evidence>
<keyword evidence="3 13" id="KW-0521">NADP</keyword>
<feature type="binding site" evidence="13">
    <location>
        <position position="142"/>
    </location>
    <ligand>
        <name>NADPH</name>
        <dbReference type="ChEBI" id="CHEBI:57783"/>
    </ligand>
</feature>
<feature type="binding site" evidence="13">
    <location>
        <position position="13"/>
    </location>
    <ligand>
        <name>NADPH</name>
        <dbReference type="ChEBI" id="CHEBI:57783"/>
    </ligand>
</feature>
<organism evidence="20 21">
    <name type="scientific">Salibacterium qingdaonense</name>
    <dbReference type="NCBI Taxonomy" id="266892"/>
    <lineage>
        <taxon>Bacteria</taxon>
        <taxon>Bacillati</taxon>
        <taxon>Bacillota</taxon>
        <taxon>Bacilli</taxon>
        <taxon>Bacillales</taxon>
        <taxon>Bacillaceae</taxon>
    </lineage>
</organism>
<dbReference type="InterPro" id="IPR006109">
    <property type="entry name" value="G3P_DH_NAD-dep_C"/>
</dbReference>
<dbReference type="FunFam" id="1.10.1040.10:FF:000001">
    <property type="entry name" value="Glycerol-3-phosphate dehydrogenase [NAD(P)+]"/>
    <property type="match status" value="1"/>
</dbReference>
<dbReference type="GO" id="GO:0008654">
    <property type="term" value="P:phospholipid biosynthetic process"/>
    <property type="evidence" value="ECO:0007669"/>
    <property type="project" value="UniProtKB-KW"/>
</dbReference>
<dbReference type="NCBIfam" id="NF000942">
    <property type="entry name" value="PRK00094.1-4"/>
    <property type="match status" value="1"/>
</dbReference>
<dbReference type="PIRSF" id="PIRSF000114">
    <property type="entry name" value="Glycerol-3-P_dh"/>
    <property type="match status" value="1"/>
</dbReference>
<reference evidence="20 21" key="1">
    <citation type="submission" date="2016-10" db="EMBL/GenBank/DDBJ databases">
        <authorList>
            <person name="de Groot N.N."/>
        </authorList>
    </citation>
    <scope>NUCLEOTIDE SEQUENCE [LARGE SCALE GENOMIC DNA]</scope>
    <source>
        <strain evidence="20 21">CGMCC 1.6134</strain>
    </source>
</reference>
<dbReference type="GO" id="GO:0051287">
    <property type="term" value="F:NAD binding"/>
    <property type="evidence" value="ECO:0007669"/>
    <property type="project" value="InterPro"/>
</dbReference>
<feature type="binding site" evidence="13">
    <location>
        <position position="107"/>
    </location>
    <ligand>
        <name>sn-glycerol 3-phosphate</name>
        <dbReference type="ChEBI" id="CHEBI:57597"/>
    </ligand>
</feature>
<evidence type="ECO:0000256" key="16">
    <source>
        <dbReference type="PIRSR" id="PIRSR000114-3"/>
    </source>
</evidence>
<dbReference type="InterPro" id="IPR008927">
    <property type="entry name" value="6-PGluconate_DH-like_C_sf"/>
</dbReference>
<dbReference type="PROSITE" id="PS00957">
    <property type="entry name" value="NAD_G3PDH"/>
    <property type="match status" value="1"/>
</dbReference>
<evidence type="ECO:0000256" key="11">
    <source>
        <dbReference type="ARBA" id="ARBA00069372"/>
    </source>
</evidence>
<gene>
    <name evidence="13" type="primary">gpsA</name>
    <name evidence="20" type="ORF">SAMN04488054_11038</name>
</gene>
<dbReference type="GO" id="GO:0141153">
    <property type="term" value="F:glycerol-3-phosphate dehydrogenase (NADP+) activity"/>
    <property type="evidence" value="ECO:0007669"/>
    <property type="project" value="RHEA"/>
</dbReference>
<dbReference type="AlphaFoldDB" id="A0A1I4M4L8"/>
<dbReference type="PRINTS" id="PR00077">
    <property type="entry name" value="GPDHDRGNASE"/>
</dbReference>
<evidence type="ECO:0000313" key="21">
    <source>
        <dbReference type="Proteomes" id="UP000199668"/>
    </source>
</evidence>
<keyword evidence="2 13" id="KW-0444">Lipid biosynthesis</keyword>
<evidence type="ECO:0000256" key="8">
    <source>
        <dbReference type="ARBA" id="ARBA00023264"/>
    </source>
</evidence>
<dbReference type="HAMAP" id="MF_00394">
    <property type="entry name" value="NAD_Glyc3P_dehydrog"/>
    <property type="match status" value="1"/>
</dbReference>
<dbReference type="EMBL" id="FOTY01000010">
    <property type="protein sequence ID" value="SFL98182.1"/>
    <property type="molecule type" value="Genomic_DNA"/>
</dbReference>
<name>A0A1I4M4L8_9BACI</name>
<evidence type="ECO:0000256" key="1">
    <source>
        <dbReference type="ARBA" id="ARBA00011009"/>
    </source>
</evidence>
<feature type="binding site" evidence="13">
    <location>
        <position position="50"/>
    </location>
    <ligand>
        <name>NADPH</name>
        <dbReference type="ChEBI" id="CHEBI:57783"/>
    </ligand>
</feature>
<feature type="binding site" evidence="13">
    <location>
        <position position="140"/>
    </location>
    <ligand>
        <name>sn-glycerol 3-phosphate</name>
        <dbReference type="ChEBI" id="CHEBI:57597"/>
    </ligand>
</feature>
<keyword evidence="21" id="KW-1185">Reference proteome</keyword>
<feature type="binding site" evidence="13">
    <location>
        <position position="193"/>
    </location>
    <ligand>
        <name>sn-glycerol 3-phosphate</name>
        <dbReference type="ChEBI" id="CHEBI:57597"/>
    </ligand>
</feature>
<dbReference type="Pfam" id="PF07479">
    <property type="entry name" value="NAD_Gly3P_dh_C"/>
    <property type="match status" value="1"/>
</dbReference>
<comment type="catalytic activity">
    <reaction evidence="9">
        <text>sn-glycerol 3-phosphate + NADP(+) = dihydroxyacetone phosphate + NADPH + H(+)</text>
        <dbReference type="Rhea" id="RHEA:11096"/>
        <dbReference type="ChEBI" id="CHEBI:15378"/>
        <dbReference type="ChEBI" id="CHEBI:57597"/>
        <dbReference type="ChEBI" id="CHEBI:57642"/>
        <dbReference type="ChEBI" id="CHEBI:57783"/>
        <dbReference type="ChEBI" id="CHEBI:58349"/>
        <dbReference type="EC" id="1.1.1.94"/>
    </reaction>
    <physiologicalReaction direction="right-to-left" evidence="9">
        <dbReference type="Rhea" id="RHEA:11098"/>
    </physiologicalReaction>
</comment>
<evidence type="ECO:0000256" key="10">
    <source>
        <dbReference type="ARBA" id="ARBA00066687"/>
    </source>
</evidence>
<comment type="similarity">
    <text evidence="1 13 17">Belongs to the NAD-dependent glycerol-3-phosphate dehydrogenase family.</text>
</comment>
<feature type="binding site" evidence="13">
    <location>
        <position position="257"/>
    </location>
    <ligand>
        <name>NADPH</name>
        <dbReference type="ChEBI" id="CHEBI:57783"/>
    </ligand>
</feature>
<feature type="binding site" evidence="13">
    <location>
        <position position="258"/>
    </location>
    <ligand>
        <name>sn-glycerol 3-phosphate</name>
        <dbReference type="ChEBI" id="CHEBI:57597"/>
    </ligand>
</feature>
<feature type="binding site" evidence="15">
    <location>
        <begin position="257"/>
        <end position="258"/>
    </location>
    <ligand>
        <name>substrate</name>
    </ligand>
</feature>
<feature type="binding site" evidence="13">
    <location>
        <position position="138"/>
    </location>
    <ligand>
        <name>sn-glycerol 3-phosphate</name>
        <dbReference type="ChEBI" id="CHEBI:57597"/>
    </ligand>
</feature>
<feature type="binding site" evidence="13">
    <location>
        <position position="246"/>
    </location>
    <ligand>
        <name>sn-glycerol 3-phosphate</name>
        <dbReference type="ChEBI" id="CHEBI:57597"/>
    </ligand>
</feature>
<feature type="active site" description="Proton acceptor" evidence="13 14">
    <location>
        <position position="193"/>
    </location>
</feature>
<dbReference type="Proteomes" id="UP000199668">
    <property type="component" value="Unassembled WGS sequence"/>
</dbReference>
<dbReference type="Gene3D" id="1.10.1040.10">
    <property type="entry name" value="N-(1-d-carboxylethyl)-l-norvaline Dehydrogenase, domain 2"/>
    <property type="match status" value="1"/>
</dbReference>
<keyword evidence="6 13" id="KW-0443">Lipid metabolism</keyword>
<comment type="function">
    <text evidence="13">Catalyzes the reduction of the glycolytic intermediate dihydroxyacetone phosphate (DHAP) to sn-glycerol 3-phosphate (G3P), the key precursor for phospholipid synthesis.</text>
</comment>
<comment type="catalytic activity">
    <reaction evidence="13">
        <text>sn-glycerol 3-phosphate + NAD(+) = dihydroxyacetone phosphate + NADH + H(+)</text>
        <dbReference type="Rhea" id="RHEA:11092"/>
        <dbReference type="ChEBI" id="CHEBI:15378"/>
        <dbReference type="ChEBI" id="CHEBI:57540"/>
        <dbReference type="ChEBI" id="CHEBI:57597"/>
        <dbReference type="ChEBI" id="CHEBI:57642"/>
        <dbReference type="ChEBI" id="CHEBI:57945"/>
        <dbReference type="EC" id="1.1.1.94"/>
    </reaction>
</comment>
<feature type="binding site" evidence="13">
    <location>
        <position position="283"/>
    </location>
    <ligand>
        <name>NADPH</name>
        <dbReference type="ChEBI" id="CHEBI:57783"/>
    </ligand>
</feature>
<dbReference type="STRING" id="266892.SAMN04488054_11038"/>
<dbReference type="InterPro" id="IPR006168">
    <property type="entry name" value="G3P_DH_NAD-dep"/>
</dbReference>
<dbReference type="UniPathway" id="UPA00940"/>
<evidence type="ECO:0000256" key="7">
    <source>
        <dbReference type="ARBA" id="ARBA00023209"/>
    </source>
</evidence>
<evidence type="ECO:0000259" key="18">
    <source>
        <dbReference type="Pfam" id="PF01210"/>
    </source>
</evidence>
<dbReference type="InterPro" id="IPR011128">
    <property type="entry name" value="G3P_DH_NAD-dep_N"/>
</dbReference>
<keyword evidence="5 13" id="KW-0520">NAD</keyword>
<feature type="binding site" evidence="15">
    <location>
        <position position="107"/>
    </location>
    <ligand>
        <name>substrate</name>
    </ligand>
</feature>
<feature type="binding site" evidence="16">
    <location>
        <position position="257"/>
    </location>
    <ligand>
        <name>NAD(+)</name>
        <dbReference type="ChEBI" id="CHEBI:57540"/>
    </ligand>
</feature>
<feature type="binding site" evidence="13">
    <location>
        <position position="107"/>
    </location>
    <ligand>
        <name>NADPH</name>
        <dbReference type="ChEBI" id="CHEBI:57783"/>
    </ligand>
</feature>
<dbReference type="GO" id="GO:0141152">
    <property type="term" value="F:glycerol-3-phosphate dehydrogenase (NAD+) activity"/>
    <property type="evidence" value="ECO:0007669"/>
    <property type="project" value="RHEA"/>
</dbReference>
<dbReference type="SUPFAM" id="SSF51735">
    <property type="entry name" value="NAD(P)-binding Rossmann-fold domains"/>
    <property type="match status" value="1"/>
</dbReference>
<evidence type="ECO:0000256" key="2">
    <source>
        <dbReference type="ARBA" id="ARBA00022516"/>
    </source>
</evidence>
<dbReference type="NCBIfam" id="NF000941">
    <property type="entry name" value="PRK00094.1-3"/>
    <property type="match status" value="1"/>
</dbReference>
<evidence type="ECO:0000256" key="4">
    <source>
        <dbReference type="ARBA" id="ARBA00023002"/>
    </source>
</evidence>
<proteinExistence type="inferred from homology"/>
<dbReference type="NCBIfam" id="NF000940">
    <property type="entry name" value="PRK00094.1-2"/>
    <property type="match status" value="1"/>
</dbReference>
<dbReference type="SUPFAM" id="SSF48179">
    <property type="entry name" value="6-phosphogluconate dehydrogenase C-terminal domain-like"/>
    <property type="match status" value="1"/>
</dbReference>
<evidence type="ECO:0000313" key="20">
    <source>
        <dbReference type="EMBL" id="SFL98182.1"/>
    </source>
</evidence>
<evidence type="ECO:0000259" key="19">
    <source>
        <dbReference type="Pfam" id="PF07479"/>
    </source>
</evidence>
<evidence type="ECO:0000256" key="9">
    <source>
        <dbReference type="ARBA" id="ARBA00052716"/>
    </source>
</evidence>
<dbReference type="GO" id="GO:0006650">
    <property type="term" value="P:glycerophospholipid metabolic process"/>
    <property type="evidence" value="ECO:0007669"/>
    <property type="project" value="UniProtKB-UniRule"/>
</dbReference>
<dbReference type="InterPro" id="IPR036291">
    <property type="entry name" value="NAD(P)-bd_dom_sf"/>
</dbReference>
<dbReference type="InterPro" id="IPR013328">
    <property type="entry name" value="6PGD_dom2"/>
</dbReference>
<feature type="binding site" evidence="16">
    <location>
        <begin position="9"/>
        <end position="14"/>
    </location>
    <ligand>
        <name>NAD(+)</name>
        <dbReference type="ChEBI" id="CHEBI:57540"/>
    </ligand>
</feature>
<feature type="binding site" evidence="13">
    <location>
        <position position="256"/>
    </location>
    <ligand>
        <name>sn-glycerol 3-phosphate</name>
        <dbReference type="ChEBI" id="CHEBI:57597"/>
    </ligand>
</feature>
<feature type="binding site" evidence="13">
    <location>
        <position position="33"/>
    </location>
    <ligand>
        <name>NADPH</name>
        <dbReference type="ChEBI" id="CHEBI:57783"/>
    </ligand>
</feature>
<dbReference type="PANTHER" id="PTHR11728:SF1">
    <property type="entry name" value="GLYCEROL-3-PHOSPHATE DEHYDROGENASE [NAD(+)] 2, CHLOROPLASTIC"/>
    <property type="match status" value="1"/>
</dbReference>
<evidence type="ECO:0000256" key="17">
    <source>
        <dbReference type="RuleBase" id="RU000437"/>
    </source>
</evidence>